<evidence type="ECO:0000313" key="2">
    <source>
        <dbReference type="EMBL" id="MBC9178116.1"/>
    </source>
</evidence>
<protein>
    <submittedName>
        <fullName evidence="2">Gluconate 2-dehydrogenase subunit 3 family protein</fullName>
    </submittedName>
</protein>
<reference evidence="2 3" key="1">
    <citation type="journal article" date="2009" name="Int. J. Syst. Evol. Microbiol.">
        <title>Transfer of Teichococcus ludipueritiae and Muricoccus roseus to the genus Roseomonas, as Roseomonas ludipueritiae comb. nov. and Roseomonas rosea comb. nov., respectively, and emended description of the genus Roseomonas.</title>
        <authorList>
            <person name="Sanchez-Porro C."/>
            <person name="Gallego V."/>
            <person name="Busse H.J."/>
            <person name="Kampfer P."/>
            <person name="Ventosa A."/>
        </authorList>
    </citation>
    <scope>NUCLEOTIDE SEQUENCE [LARGE SCALE GENOMIC DNA]</scope>
    <source>
        <strain evidence="2 3">DSM 14915</strain>
    </source>
</reference>
<comment type="caution">
    <text evidence="2">The sequence shown here is derived from an EMBL/GenBank/DDBJ whole genome shotgun (WGS) entry which is preliminary data.</text>
</comment>
<dbReference type="Proteomes" id="UP000603940">
    <property type="component" value="Unassembled WGS sequence"/>
</dbReference>
<feature type="region of interest" description="Disordered" evidence="1">
    <location>
        <begin position="182"/>
        <end position="206"/>
    </location>
</feature>
<proteinExistence type="predicted"/>
<dbReference type="InterPro" id="IPR027056">
    <property type="entry name" value="Gluconate_2DH_su3"/>
</dbReference>
<accession>A0ABR7R8V2</accession>
<sequence length="206" mass="22774">MQPILSRLVPADDLGPGAREAGVANFIDRQLTTAWASGDQFYAQEPFQAGTPTQGYQDHRSPAQMLREGLARFGEVVAQRGTKFQDLSPEEQDRLLTQLEKGELDLSPIPGPLFFQTLLDVTMEGFFSDPIYGGNRDLAGWKLVGFPGYYSSYIAEIERHNMPFTRPPQTLADLAHAHAEDARHGLPASHQHVGPHSEGPTREPQP</sequence>
<keyword evidence="3" id="KW-1185">Reference proteome</keyword>
<gene>
    <name evidence="2" type="ORF">IBL25_14315</name>
</gene>
<dbReference type="Pfam" id="PF13618">
    <property type="entry name" value="Gluconate_2-dh3"/>
    <property type="match status" value="1"/>
</dbReference>
<evidence type="ECO:0000256" key="1">
    <source>
        <dbReference type="SAM" id="MobiDB-lite"/>
    </source>
</evidence>
<organism evidence="2 3">
    <name type="scientific">Pseudoroseomonas ludipueritiae</name>
    <dbReference type="NCBI Taxonomy" id="198093"/>
    <lineage>
        <taxon>Bacteria</taxon>
        <taxon>Pseudomonadati</taxon>
        <taxon>Pseudomonadota</taxon>
        <taxon>Alphaproteobacteria</taxon>
        <taxon>Acetobacterales</taxon>
        <taxon>Acetobacteraceae</taxon>
        <taxon>Pseudoroseomonas</taxon>
    </lineage>
</organism>
<evidence type="ECO:0000313" key="3">
    <source>
        <dbReference type="Proteomes" id="UP000603940"/>
    </source>
</evidence>
<name>A0ABR7R8V2_9PROT</name>
<dbReference type="EMBL" id="JACTUZ010000062">
    <property type="protein sequence ID" value="MBC9178116.1"/>
    <property type="molecule type" value="Genomic_DNA"/>
</dbReference>